<evidence type="ECO:0000256" key="1">
    <source>
        <dbReference type="ARBA" id="ARBA00004651"/>
    </source>
</evidence>
<evidence type="ECO:0000256" key="9">
    <source>
        <dbReference type="RuleBase" id="RU363032"/>
    </source>
</evidence>
<evidence type="ECO:0000256" key="4">
    <source>
        <dbReference type="ARBA" id="ARBA00022475"/>
    </source>
</evidence>
<keyword evidence="4" id="KW-1003">Cell membrane</keyword>
<evidence type="ECO:0000259" key="10">
    <source>
        <dbReference type="PROSITE" id="PS50928"/>
    </source>
</evidence>
<evidence type="ECO:0000256" key="7">
    <source>
        <dbReference type="ARBA" id="ARBA00022989"/>
    </source>
</evidence>
<feature type="transmembrane region" description="Helical" evidence="9">
    <location>
        <begin position="96"/>
        <end position="113"/>
    </location>
</feature>
<reference evidence="11 12" key="1">
    <citation type="submission" date="2016-12" db="EMBL/GenBank/DDBJ databases">
        <authorList>
            <person name="Song W.-J."/>
            <person name="Kurnit D.M."/>
        </authorList>
    </citation>
    <scope>NUCLEOTIDE SEQUENCE [LARGE SCALE GENOMIC DNA]</scope>
    <source>
        <strain evidence="11 12">DSM 30827</strain>
    </source>
</reference>
<keyword evidence="12" id="KW-1185">Reference proteome</keyword>
<evidence type="ECO:0000313" key="12">
    <source>
        <dbReference type="Proteomes" id="UP000217209"/>
    </source>
</evidence>
<evidence type="ECO:0000256" key="2">
    <source>
        <dbReference type="ARBA" id="ARBA00010072"/>
    </source>
</evidence>
<dbReference type="NCBIfam" id="TIGR01726">
    <property type="entry name" value="HEQRo_perm_3TM"/>
    <property type="match status" value="1"/>
</dbReference>
<dbReference type="PANTHER" id="PTHR30614">
    <property type="entry name" value="MEMBRANE COMPONENT OF AMINO ACID ABC TRANSPORTER"/>
    <property type="match status" value="1"/>
</dbReference>
<protein>
    <submittedName>
        <fullName evidence="11">Putative glutamine ABC transporter permease protein GlnM</fullName>
    </submittedName>
</protein>
<evidence type="ECO:0000256" key="5">
    <source>
        <dbReference type="ARBA" id="ARBA00022692"/>
    </source>
</evidence>
<evidence type="ECO:0000313" key="11">
    <source>
        <dbReference type="EMBL" id="AQQ15453.1"/>
    </source>
</evidence>
<dbReference type="Gene3D" id="1.10.3720.10">
    <property type="entry name" value="MetI-like"/>
    <property type="match status" value="1"/>
</dbReference>
<keyword evidence="3 9" id="KW-0813">Transport</keyword>
<dbReference type="PANTHER" id="PTHR30614:SF37">
    <property type="entry name" value="AMINO-ACID ABC TRANSPORTER PERMEASE PROTEIN YHDX-RELATED"/>
    <property type="match status" value="1"/>
</dbReference>
<evidence type="ECO:0000256" key="3">
    <source>
        <dbReference type="ARBA" id="ARBA00022448"/>
    </source>
</evidence>
<proteinExistence type="inferred from homology"/>
<evidence type="ECO:0000256" key="8">
    <source>
        <dbReference type="ARBA" id="ARBA00023136"/>
    </source>
</evidence>
<comment type="similarity">
    <text evidence="2">Belongs to the binding-protein-dependent transport system permease family. HisMQ subfamily.</text>
</comment>
<feature type="transmembrane region" description="Helical" evidence="9">
    <location>
        <begin position="54"/>
        <end position="76"/>
    </location>
</feature>
<gene>
    <name evidence="11" type="primary">glnM1</name>
    <name evidence="11" type="ORF">CGLAU_07490</name>
</gene>
<dbReference type="EMBL" id="CP019688">
    <property type="protein sequence ID" value="AQQ15453.1"/>
    <property type="molecule type" value="Genomic_DNA"/>
</dbReference>
<feature type="transmembrane region" description="Helical" evidence="9">
    <location>
        <begin position="195"/>
        <end position="218"/>
    </location>
</feature>
<sequence>MDALWADLLPKLLPAFWTTIKLTVYSAIGSLILGTILTAMRVSPVGILRSISAFYINTVRNTPLTLVILFCSFGLYQNLGLQLASRDSSTFLMDQNFRLAVLGFILYTSCFVAESLRSGINTVHFGQAEAARSLGLSFGQTFTQIVFPQAWRAALVPLGNTLIALTKNTTIASAIGVAEASLLMKSTIEFHASQLFIIFGVFALGFVILTLPMGLIVGRLADRMAVKK</sequence>
<dbReference type="Proteomes" id="UP000217209">
    <property type="component" value="Chromosome"/>
</dbReference>
<dbReference type="PROSITE" id="PS50928">
    <property type="entry name" value="ABC_TM1"/>
    <property type="match status" value="1"/>
</dbReference>
<dbReference type="GO" id="GO:0022857">
    <property type="term" value="F:transmembrane transporter activity"/>
    <property type="evidence" value="ECO:0007669"/>
    <property type="project" value="InterPro"/>
</dbReference>
<dbReference type="AlphaFoldDB" id="A0A1Q2HX93"/>
<dbReference type="SUPFAM" id="SSF161098">
    <property type="entry name" value="MetI-like"/>
    <property type="match status" value="1"/>
</dbReference>
<dbReference type="KEGG" id="cgv:CGLAU_07490"/>
<keyword evidence="7 9" id="KW-1133">Transmembrane helix</keyword>
<keyword evidence="8 9" id="KW-0472">Membrane</keyword>
<feature type="transmembrane region" description="Helical" evidence="9">
    <location>
        <begin position="20"/>
        <end position="42"/>
    </location>
</feature>
<name>A0A1Q2HX93_9CORY</name>
<dbReference type="Pfam" id="PF00528">
    <property type="entry name" value="BPD_transp_1"/>
    <property type="match status" value="1"/>
</dbReference>
<dbReference type="OrthoDB" id="3181282at2"/>
<dbReference type="InterPro" id="IPR043429">
    <property type="entry name" value="ArtM/GltK/GlnP/TcyL/YhdX-like"/>
</dbReference>
<dbReference type="GO" id="GO:0043190">
    <property type="term" value="C:ATP-binding cassette (ABC) transporter complex"/>
    <property type="evidence" value="ECO:0007669"/>
    <property type="project" value="InterPro"/>
</dbReference>
<organism evidence="11 12">
    <name type="scientific">Corynebacterium glaucum</name>
    <dbReference type="NCBI Taxonomy" id="187491"/>
    <lineage>
        <taxon>Bacteria</taxon>
        <taxon>Bacillati</taxon>
        <taxon>Actinomycetota</taxon>
        <taxon>Actinomycetes</taxon>
        <taxon>Mycobacteriales</taxon>
        <taxon>Corynebacteriaceae</taxon>
        <taxon>Corynebacterium</taxon>
    </lineage>
</organism>
<dbReference type="GO" id="GO:0006865">
    <property type="term" value="P:amino acid transport"/>
    <property type="evidence" value="ECO:0007669"/>
    <property type="project" value="UniProtKB-KW"/>
</dbReference>
<keyword evidence="6" id="KW-0029">Amino-acid transport</keyword>
<comment type="subcellular location">
    <subcellularLocation>
        <location evidence="1 9">Cell membrane</location>
        <topology evidence="1 9">Multi-pass membrane protein</topology>
    </subcellularLocation>
</comment>
<accession>A0A1Q2HX93</accession>
<feature type="domain" description="ABC transmembrane type-1" evidence="10">
    <location>
        <begin position="16"/>
        <end position="217"/>
    </location>
</feature>
<dbReference type="InterPro" id="IPR035906">
    <property type="entry name" value="MetI-like_sf"/>
</dbReference>
<evidence type="ECO:0000256" key="6">
    <source>
        <dbReference type="ARBA" id="ARBA00022970"/>
    </source>
</evidence>
<keyword evidence="5 9" id="KW-0812">Transmembrane</keyword>
<dbReference type="RefSeq" id="WP_095660138.1">
    <property type="nucleotide sequence ID" value="NZ_CALTZW010000001.1"/>
</dbReference>
<dbReference type="InterPro" id="IPR010065">
    <property type="entry name" value="AA_ABC_transptr_permease_3TM"/>
</dbReference>
<dbReference type="CDD" id="cd06261">
    <property type="entry name" value="TM_PBP2"/>
    <property type="match status" value="1"/>
</dbReference>
<dbReference type="InterPro" id="IPR000515">
    <property type="entry name" value="MetI-like"/>
</dbReference>